<dbReference type="Proteomes" id="UP000180235">
    <property type="component" value="Chromosome"/>
</dbReference>
<dbReference type="GO" id="GO:0004252">
    <property type="term" value="F:serine-type endopeptidase activity"/>
    <property type="evidence" value="ECO:0007669"/>
    <property type="project" value="InterPro"/>
</dbReference>
<dbReference type="SMART" id="SM00228">
    <property type="entry name" value="PDZ"/>
    <property type="match status" value="1"/>
</dbReference>
<dbReference type="Pfam" id="PF13365">
    <property type="entry name" value="Trypsin_2"/>
    <property type="match status" value="1"/>
</dbReference>
<dbReference type="SUPFAM" id="SSF50156">
    <property type="entry name" value="PDZ domain-like"/>
    <property type="match status" value="1"/>
</dbReference>
<dbReference type="InterPro" id="IPR001940">
    <property type="entry name" value="Peptidase_S1C"/>
</dbReference>
<name>A0A1J0AC79_9CYAN</name>
<dbReference type="GO" id="GO:0006508">
    <property type="term" value="P:proteolysis"/>
    <property type="evidence" value="ECO:0007669"/>
    <property type="project" value="UniProtKB-KW"/>
</dbReference>
<dbReference type="InterPro" id="IPR036034">
    <property type="entry name" value="PDZ_sf"/>
</dbReference>
<keyword evidence="6" id="KW-1185">Reference proteome</keyword>
<reference evidence="5 6" key="1">
    <citation type="submission" date="2016-10" db="EMBL/GenBank/DDBJ databases">
        <title>Description of Gloeomargarita lithophora gen. nov., sp. nov., a thylakoid-bearing basal-branching cyanobacterium with intracellular carbonates, and proposal for Gloeomargaritales ord. nov.</title>
        <authorList>
            <person name="Moreira D."/>
            <person name="Tavera R."/>
            <person name="Benzerara K."/>
            <person name="Skouri-Panet F."/>
            <person name="Couradeau E."/>
            <person name="Gerard E."/>
            <person name="Loussert C."/>
            <person name="Novelo E."/>
            <person name="Zivanovic Y."/>
            <person name="Lopez-Garcia P."/>
        </authorList>
    </citation>
    <scope>NUCLEOTIDE SEQUENCE [LARGE SCALE GENOMIC DNA]</scope>
    <source>
        <strain evidence="5 6">D10</strain>
    </source>
</reference>
<dbReference type="InterPro" id="IPR001478">
    <property type="entry name" value="PDZ"/>
</dbReference>
<dbReference type="KEGG" id="glt:GlitD10_1193"/>
<evidence type="ECO:0000313" key="5">
    <source>
        <dbReference type="EMBL" id="APB33513.1"/>
    </source>
</evidence>
<protein>
    <submittedName>
        <fullName evidence="5">Serine protease</fullName>
    </submittedName>
</protein>
<dbReference type="Gene3D" id="2.40.10.120">
    <property type="match status" value="1"/>
</dbReference>
<keyword evidence="3" id="KW-0732">Signal</keyword>
<keyword evidence="2" id="KW-0378">Hydrolase</keyword>
<feature type="chain" id="PRO_5009608711" evidence="3">
    <location>
        <begin position="19"/>
        <end position="319"/>
    </location>
</feature>
<gene>
    <name evidence="5" type="ORF">GlitD10_1193</name>
</gene>
<keyword evidence="1 5" id="KW-0645">Protease</keyword>
<dbReference type="STRING" id="1188229.GlitD10_1193"/>
<evidence type="ECO:0000256" key="1">
    <source>
        <dbReference type="ARBA" id="ARBA00022670"/>
    </source>
</evidence>
<dbReference type="PROSITE" id="PS50106">
    <property type="entry name" value="PDZ"/>
    <property type="match status" value="1"/>
</dbReference>
<proteinExistence type="predicted"/>
<dbReference type="SUPFAM" id="SSF50494">
    <property type="entry name" value="Trypsin-like serine proteases"/>
    <property type="match status" value="1"/>
</dbReference>
<dbReference type="PRINTS" id="PR00834">
    <property type="entry name" value="PROTEASES2C"/>
</dbReference>
<evidence type="ECO:0000259" key="4">
    <source>
        <dbReference type="PROSITE" id="PS50106"/>
    </source>
</evidence>
<dbReference type="EMBL" id="CP017675">
    <property type="protein sequence ID" value="APB33513.1"/>
    <property type="molecule type" value="Genomic_DNA"/>
</dbReference>
<evidence type="ECO:0000256" key="3">
    <source>
        <dbReference type="SAM" id="SignalP"/>
    </source>
</evidence>
<feature type="signal peptide" evidence="3">
    <location>
        <begin position="1"/>
        <end position="18"/>
    </location>
</feature>
<dbReference type="OrthoDB" id="453472at2"/>
<dbReference type="PANTHER" id="PTHR43343:SF3">
    <property type="entry name" value="PROTEASE DO-LIKE 8, CHLOROPLASTIC"/>
    <property type="match status" value="1"/>
</dbReference>
<sequence length="319" mass="33708">MKASTLLLPLLTMTLATATPMIAPSWAQTRFQGDEQVNIQVYQKASPAVVTIRTNGGNGSGSIISPDGLVLTGEHVISGSRTVQVTTSTGARYNARVIATNRQRDLALLRLENVQGRLATLPLANREGIQVGQRVFAIGSPFGLSGTYTTGILSRIATNGDLQTDAAINPGNSGGPLLNSRGELIGVNRAILSPGSSGGNIGIGFATSVLNAQEFIAQNRNNSAPALAAEPRPNRPNVPNPQGVRLGVALDPETLTVREVEPNSPAQVIGLRPGDRLLAVNGRPLEDPEELRAFLERRPRAMVLTVARQGRVANVLVRF</sequence>
<evidence type="ECO:0000256" key="2">
    <source>
        <dbReference type="ARBA" id="ARBA00022801"/>
    </source>
</evidence>
<dbReference type="InterPro" id="IPR041489">
    <property type="entry name" value="PDZ_6"/>
</dbReference>
<feature type="domain" description="PDZ" evidence="4">
    <location>
        <begin position="240"/>
        <end position="310"/>
    </location>
</feature>
<evidence type="ECO:0000313" key="6">
    <source>
        <dbReference type="Proteomes" id="UP000180235"/>
    </source>
</evidence>
<dbReference type="RefSeq" id="WP_071454089.1">
    <property type="nucleotide sequence ID" value="NZ_CP017675.1"/>
</dbReference>
<dbReference type="InterPro" id="IPR009003">
    <property type="entry name" value="Peptidase_S1_PA"/>
</dbReference>
<accession>A0A1J0AC79</accession>
<dbReference type="AlphaFoldDB" id="A0A1J0AC79"/>
<dbReference type="InterPro" id="IPR051201">
    <property type="entry name" value="Chloro_Bact_Ser_Proteases"/>
</dbReference>
<organism evidence="5 6">
    <name type="scientific">Gloeomargarita lithophora Alchichica-D10</name>
    <dbReference type="NCBI Taxonomy" id="1188229"/>
    <lineage>
        <taxon>Bacteria</taxon>
        <taxon>Bacillati</taxon>
        <taxon>Cyanobacteriota</taxon>
        <taxon>Cyanophyceae</taxon>
        <taxon>Gloeomargaritales</taxon>
        <taxon>Gloeomargaritaceae</taxon>
        <taxon>Gloeomargarita</taxon>
    </lineage>
</organism>
<dbReference type="Gene3D" id="2.30.42.10">
    <property type="match status" value="1"/>
</dbReference>
<dbReference type="Pfam" id="PF17820">
    <property type="entry name" value="PDZ_6"/>
    <property type="match status" value="1"/>
</dbReference>
<dbReference type="PANTHER" id="PTHR43343">
    <property type="entry name" value="PEPTIDASE S12"/>
    <property type="match status" value="1"/>
</dbReference>